<dbReference type="eggNOG" id="ENOG502RXMH">
    <property type="taxonomic scope" value="Eukaryota"/>
</dbReference>
<organism evidence="1 2">
    <name type="scientific">Taphrina deformans (strain PYCC 5710 / ATCC 11124 / CBS 356.35 / IMI 108563 / JCM 9778 / NBRC 8474)</name>
    <name type="common">Peach leaf curl fungus</name>
    <name type="synonym">Lalaria deformans</name>
    <dbReference type="NCBI Taxonomy" id="1097556"/>
    <lineage>
        <taxon>Eukaryota</taxon>
        <taxon>Fungi</taxon>
        <taxon>Dikarya</taxon>
        <taxon>Ascomycota</taxon>
        <taxon>Taphrinomycotina</taxon>
        <taxon>Taphrinomycetes</taxon>
        <taxon>Taphrinales</taxon>
        <taxon>Taphrinaceae</taxon>
        <taxon>Taphrina</taxon>
    </lineage>
</organism>
<proteinExistence type="predicted"/>
<dbReference type="GO" id="GO:0005778">
    <property type="term" value="C:peroxisomal membrane"/>
    <property type="evidence" value="ECO:0007669"/>
    <property type="project" value="TreeGrafter"/>
</dbReference>
<sequence length="215" mass="24137">MDPIRTILLDPNYHDVLAILKGFRNGLVYGAKIRAPHATVMVFLFRGGTLRQKLNAIFTATSQHALNLARYVTIYKTCLLILRKLRNGKGRKPDSVIAGLIGGYVVFGESNSINQQIVLYVFSRIVIGFTRVLMISDVGTRSPALTGLSIPQLETVAWPLFASTCWASVMFLHDWYPETLQSSLANSMRYLYNESDQWDSLCEYGLLCLNSLLIQ</sequence>
<dbReference type="PANTHER" id="PTHR15460:SF3">
    <property type="entry name" value="PEROXISOMAL MEMBRANE PROTEIN 4"/>
    <property type="match status" value="1"/>
</dbReference>
<dbReference type="Pfam" id="PF02466">
    <property type="entry name" value="Tim17"/>
    <property type="match status" value="1"/>
</dbReference>
<evidence type="ECO:0000313" key="2">
    <source>
        <dbReference type="Proteomes" id="UP000013776"/>
    </source>
</evidence>
<protein>
    <submittedName>
        <fullName evidence="1">Peroxisomal membrane protein</fullName>
    </submittedName>
</protein>
<name>R4X8L8_TAPDE</name>
<dbReference type="PIRSF" id="PIRSF013674">
    <property type="entry name" value="PXMP4"/>
    <property type="match status" value="1"/>
</dbReference>
<evidence type="ECO:0000313" key="1">
    <source>
        <dbReference type="EMBL" id="CCG81705.1"/>
    </source>
</evidence>
<dbReference type="EMBL" id="CAHR02000055">
    <property type="protein sequence ID" value="CCG81705.1"/>
    <property type="molecule type" value="Genomic_DNA"/>
</dbReference>
<keyword evidence="2" id="KW-1185">Reference proteome</keyword>
<dbReference type="VEuPathDB" id="FungiDB:TAPDE_001530"/>
<accession>R4X8L8</accession>
<dbReference type="Proteomes" id="UP000013776">
    <property type="component" value="Unassembled WGS sequence"/>
</dbReference>
<dbReference type="AlphaFoldDB" id="R4X8L8"/>
<dbReference type="PANTHER" id="PTHR15460">
    <property type="entry name" value="PEROXISOMAL MEMBRANE PROTEIN 4"/>
    <property type="match status" value="1"/>
</dbReference>
<reference evidence="1 2" key="1">
    <citation type="journal article" date="2013" name="MBio">
        <title>Genome sequencing of the plant pathogen Taphrina deformans, the causal agent of peach leaf curl.</title>
        <authorList>
            <person name="Cisse O.H."/>
            <person name="Almeida J.M.G.C.F."/>
            <person name="Fonseca A."/>
            <person name="Kumar A.A."/>
            <person name="Salojaervi J."/>
            <person name="Overmyer K."/>
            <person name="Hauser P.M."/>
            <person name="Pagni M."/>
        </authorList>
    </citation>
    <scope>NUCLEOTIDE SEQUENCE [LARGE SCALE GENOMIC DNA]</scope>
    <source>
        <strain evidence="2">PYCC 5710 / ATCC 11124 / CBS 356.35 / IMI 108563 / JCM 9778 / NBRC 8474</strain>
    </source>
</reference>
<gene>
    <name evidence="1" type="ORF">TAPDE_001530</name>
</gene>
<comment type="caution">
    <text evidence="1">The sequence shown here is derived from an EMBL/GenBank/DDBJ whole genome shotgun (WGS) entry which is preliminary data.</text>
</comment>
<dbReference type="InterPro" id="IPR019531">
    <property type="entry name" value="Pmp4"/>
</dbReference>
<dbReference type="STRING" id="1097556.R4X8L8"/>
<dbReference type="OrthoDB" id="39659at2759"/>